<dbReference type="Pfam" id="PF01471">
    <property type="entry name" value="PG_binding_1"/>
    <property type="match status" value="1"/>
</dbReference>
<accession>A0A1G2BMA5</accession>
<feature type="compositionally biased region" description="Polar residues" evidence="1">
    <location>
        <begin position="227"/>
        <end position="240"/>
    </location>
</feature>
<organism evidence="4 5">
    <name type="scientific">Candidatus Komeilibacteria bacterium RIFCSPHIGHO2_01_FULL_52_14</name>
    <dbReference type="NCBI Taxonomy" id="1798549"/>
    <lineage>
        <taxon>Bacteria</taxon>
        <taxon>Candidatus Komeiliibacteriota</taxon>
    </lineage>
</organism>
<sequence>MIMKRLIGIVAVALSLVAVPDLLKAQDVQLTAGATIEITLTSPSVTYTLSSTTGINALAVSDSTLTLTLDAGDTITVTQNNGYVIDNNLGVGTSCIGAITRATFTASVIITSGATAQGCQTGGSGSPISDASIRINNGASQTSSRNVTLSLQAGNAKQMILSHLVNFADAQWEPYAEAKAWTLTDGLGEKRVYVNYLSTGGEQSQPMSAVITLTEGVTAAPAPDGSVPSSQPQATQTPVLQQTGVPSEGALVKLLNDPRVYLISQGLKRWIQDEQAFTQQGYSWSNIVVVSDTALQQYWDGPRIESAVAAAAYKFTRYLASGSVGTEVSALQKILKALGFFPQQVKETGYYGTTTRSAVIAFQKARGITPLGVVGPQTRAALNR</sequence>
<feature type="region of interest" description="Disordered" evidence="1">
    <location>
        <begin position="220"/>
        <end position="240"/>
    </location>
</feature>
<evidence type="ECO:0000256" key="1">
    <source>
        <dbReference type="SAM" id="MobiDB-lite"/>
    </source>
</evidence>
<feature type="chain" id="PRO_5009582104" description="Peptidoglycan binding-like domain-containing protein" evidence="2">
    <location>
        <begin position="26"/>
        <end position="384"/>
    </location>
</feature>
<dbReference type="Proteomes" id="UP000177817">
    <property type="component" value="Unassembled WGS sequence"/>
</dbReference>
<dbReference type="InterPro" id="IPR002477">
    <property type="entry name" value="Peptidoglycan-bd-like"/>
</dbReference>
<protein>
    <recommendedName>
        <fullName evidence="3">Peptidoglycan binding-like domain-containing protein</fullName>
    </recommendedName>
</protein>
<dbReference type="InterPro" id="IPR036365">
    <property type="entry name" value="PGBD-like_sf"/>
</dbReference>
<dbReference type="Gene3D" id="1.10.101.10">
    <property type="entry name" value="PGBD-like superfamily/PGBD"/>
    <property type="match status" value="1"/>
</dbReference>
<dbReference type="AlphaFoldDB" id="A0A1G2BMA5"/>
<reference evidence="4 5" key="1">
    <citation type="journal article" date="2016" name="Nat. Commun.">
        <title>Thousands of microbial genomes shed light on interconnected biogeochemical processes in an aquifer system.</title>
        <authorList>
            <person name="Anantharaman K."/>
            <person name="Brown C.T."/>
            <person name="Hug L.A."/>
            <person name="Sharon I."/>
            <person name="Castelle C.J."/>
            <person name="Probst A.J."/>
            <person name="Thomas B.C."/>
            <person name="Singh A."/>
            <person name="Wilkins M.J."/>
            <person name="Karaoz U."/>
            <person name="Brodie E.L."/>
            <person name="Williams K.H."/>
            <person name="Hubbard S.S."/>
            <person name="Banfield J.F."/>
        </authorList>
    </citation>
    <scope>NUCLEOTIDE SEQUENCE [LARGE SCALE GENOMIC DNA]</scope>
</reference>
<evidence type="ECO:0000313" key="5">
    <source>
        <dbReference type="Proteomes" id="UP000177817"/>
    </source>
</evidence>
<evidence type="ECO:0000313" key="4">
    <source>
        <dbReference type="EMBL" id="OGY89866.1"/>
    </source>
</evidence>
<dbReference type="EMBL" id="MHKK01000022">
    <property type="protein sequence ID" value="OGY89866.1"/>
    <property type="molecule type" value="Genomic_DNA"/>
</dbReference>
<evidence type="ECO:0000259" key="3">
    <source>
        <dbReference type="Pfam" id="PF01471"/>
    </source>
</evidence>
<dbReference type="SUPFAM" id="SSF47090">
    <property type="entry name" value="PGBD-like"/>
    <property type="match status" value="1"/>
</dbReference>
<feature type="domain" description="Peptidoglycan binding-like" evidence="3">
    <location>
        <begin position="325"/>
        <end position="382"/>
    </location>
</feature>
<comment type="caution">
    <text evidence="4">The sequence shown here is derived from an EMBL/GenBank/DDBJ whole genome shotgun (WGS) entry which is preliminary data.</text>
</comment>
<gene>
    <name evidence="4" type="ORF">A2677_03435</name>
</gene>
<proteinExistence type="predicted"/>
<keyword evidence="2" id="KW-0732">Signal</keyword>
<dbReference type="InterPro" id="IPR036366">
    <property type="entry name" value="PGBDSf"/>
</dbReference>
<evidence type="ECO:0000256" key="2">
    <source>
        <dbReference type="SAM" id="SignalP"/>
    </source>
</evidence>
<name>A0A1G2BMA5_9BACT</name>
<feature type="signal peptide" evidence="2">
    <location>
        <begin position="1"/>
        <end position="25"/>
    </location>
</feature>